<proteinExistence type="predicted"/>
<dbReference type="PROSITE" id="PS50850">
    <property type="entry name" value="MFS"/>
    <property type="match status" value="1"/>
</dbReference>
<dbReference type="GO" id="GO:0005886">
    <property type="term" value="C:plasma membrane"/>
    <property type="evidence" value="ECO:0007669"/>
    <property type="project" value="UniProtKB-SubCell"/>
</dbReference>
<dbReference type="Gene3D" id="1.20.1250.20">
    <property type="entry name" value="MFS general substrate transporter like domains"/>
    <property type="match status" value="2"/>
</dbReference>
<dbReference type="EMBL" id="JAUHPX010000004">
    <property type="protein sequence ID" value="MDN4488246.1"/>
    <property type="molecule type" value="Genomic_DNA"/>
</dbReference>
<feature type="transmembrane region" description="Helical" evidence="9">
    <location>
        <begin position="338"/>
        <end position="359"/>
    </location>
</feature>
<keyword evidence="3" id="KW-1003">Cell membrane</keyword>
<feature type="domain" description="Major facilitator superfamily (MFS) profile" evidence="10">
    <location>
        <begin position="235"/>
        <end position="449"/>
    </location>
</feature>
<evidence type="ECO:0000313" key="12">
    <source>
        <dbReference type="Proteomes" id="UP001172737"/>
    </source>
</evidence>
<feature type="region of interest" description="Disordered" evidence="8">
    <location>
        <begin position="428"/>
        <end position="449"/>
    </location>
</feature>
<feature type="transmembrane region" description="Helical" evidence="9">
    <location>
        <begin position="245"/>
        <end position="262"/>
    </location>
</feature>
<name>A0AAW7M9D6_9MICO</name>
<dbReference type="AlphaFoldDB" id="A0AAW7M9D6"/>
<comment type="subcellular location">
    <subcellularLocation>
        <location evidence="1">Cell inner membrane</location>
        <topology evidence="1">Multi-pass membrane protein</topology>
    </subcellularLocation>
</comment>
<feature type="transmembrane region" description="Helical" evidence="9">
    <location>
        <begin position="32"/>
        <end position="56"/>
    </location>
</feature>
<feature type="transmembrane region" description="Helical" evidence="9">
    <location>
        <begin position="192"/>
        <end position="211"/>
    </location>
</feature>
<keyword evidence="5 9" id="KW-0812">Transmembrane</keyword>
<evidence type="ECO:0000256" key="4">
    <source>
        <dbReference type="ARBA" id="ARBA00022519"/>
    </source>
</evidence>
<dbReference type="PANTHER" id="PTHR23522:SF10">
    <property type="entry name" value="3-PHENYLPROPIONIC ACID TRANSPORTER-RELATED"/>
    <property type="match status" value="1"/>
</dbReference>
<sequence length="449" mass="48224">MSAAPTPATSPSPGATPASSDRGLRGSLRRGVFWNYGGLYFFYFAIWQIFFSFHGLWFDQRGLGEGNIGLINTVMAITALCLQPLYGYLQDRLGLRKHLFAFVVLCGAMVGPFFAFVFTPLLAWSPVGAAVVSGMFMALVLLAGVSVVEAFNERASRANDFEYGHARLFGSLAGGTITLVAGWLWANVNPDSIWWAASFCALVLGALLFVARVPRQAEQSAAEGEHSSVKVSRAAVLGLVKDRSFLGFVVLMFGTAALYDVFDQQFSIYFAAHVDHGDPVSLFSYVVTIQIFAEAAVMLVAPWFVNRIGAKRGLQLFAAILVVRVLGSALVTTTEALIAWRLLAAIEMPLMLVSVMKYITRTFDVRISATAYMLGFGVAKSLGVAVFSLPIGVAYESIGFSNAYLVMSVAIVAVTVVASLLMRNDRPRGRGGADDAGAPAGEELATART</sequence>
<feature type="transmembrane region" description="Helical" evidence="9">
    <location>
        <begin position="99"/>
        <end position="121"/>
    </location>
</feature>
<evidence type="ECO:0000256" key="5">
    <source>
        <dbReference type="ARBA" id="ARBA00022692"/>
    </source>
</evidence>
<evidence type="ECO:0000313" key="11">
    <source>
        <dbReference type="EMBL" id="MDN4488246.1"/>
    </source>
</evidence>
<keyword evidence="6 9" id="KW-1133">Transmembrane helix</keyword>
<feature type="transmembrane region" description="Helical" evidence="9">
    <location>
        <begin position="371"/>
        <end position="391"/>
    </location>
</feature>
<evidence type="ECO:0000256" key="9">
    <source>
        <dbReference type="SAM" id="Phobius"/>
    </source>
</evidence>
<feature type="transmembrane region" description="Helical" evidence="9">
    <location>
        <begin position="282"/>
        <end position="305"/>
    </location>
</feature>
<gene>
    <name evidence="11" type="ORF">QQX10_08705</name>
</gene>
<dbReference type="Proteomes" id="UP001172737">
    <property type="component" value="Unassembled WGS sequence"/>
</dbReference>
<evidence type="ECO:0000256" key="7">
    <source>
        <dbReference type="ARBA" id="ARBA00023136"/>
    </source>
</evidence>
<feature type="transmembrane region" description="Helical" evidence="9">
    <location>
        <begin position="403"/>
        <end position="422"/>
    </location>
</feature>
<organism evidence="11 12">
    <name type="scientific">Demequina lignilytica</name>
    <dbReference type="NCBI Taxonomy" id="3051663"/>
    <lineage>
        <taxon>Bacteria</taxon>
        <taxon>Bacillati</taxon>
        <taxon>Actinomycetota</taxon>
        <taxon>Actinomycetes</taxon>
        <taxon>Micrococcales</taxon>
        <taxon>Demequinaceae</taxon>
        <taxon>Demequina</taxon>
    </lineage>
</organism>
<dbReference type="InterPro" id="IPR000576">
    <property type="entry name" value="LacY/RafB_perm_fam"/>
</dbReference>
<accession>A0AAW7M9D6</accession>
<feature type="transmembrane region" description="Helical" evidence="9">
    <location>
        <begin position="68"/>
        <end position="87"/>
    </location>
</feature>
<evidence type="ECO:0000256" key="8">
    <source>
        <dbReference type="SAM" id="MobiDB-lite"/>
    </source>
</evidence>
<keyword evidence="7 9" id="KW-0472">Membrane</keyword>
<feature type="transmembrane region" description="Helical" evidence="9">
    <location>
        <begin position="127"/>
        <end position="148"/>
    </location>
</feature>
<protein>
    <submittedName>
        <fullName evidence="11">Oligosaccharide MFS transporter</fullName>
    </submittedName>
</protein>
<keyword evidence="2" id="KW-0813">Transport</keyword>
<dbReference type="GO" id="GO:0015528">
    <property type="term" value="F:lactose:proton symporter activity"/>
    <property type="evidence" value="ECO:0007669"/>
    <property type="project" value="TreeGrafter"/>
</dbReference>
<dbReference type="Pfam" id="PF01306">
    <property type="entry name" value="LacY_symp"/>
    <property type="match status" value="1"/>
</dbReference>
<dbReference type="NCBIfam" id="TIGR00882">
    <property type="entry name" value="2A0105"/>
    <property type="match status" value="1"/>
</dbReference>
<dbReference type="PANTHER" id="PTHR23522">
    <property type="entry name" value="BLL5896 PROTEIN"/>
    <property type="match status" value="1"/>
</dbReference>
<feature type="transmembrane region" description="Helical" evidence="9">
    <location>
        <begin position="314"/>
        <end position="332"/>
    </location>
</feature>
<dbReference type="SUPFAM" id="SSF103473">
    <property type="entry name" value="MFS general substrate transporter"/>
    <property type="match status" value="1"/>
</dbReference>
<evidence type="ECO:0000256" key="6">
    <source>
        <dbReference type="ARBA" id="ARBA00022989"/>
    </source>
</evidence>
<dbReference type="InterPro" id="IPR020846">
    <property type="entry name" value="MFS_dom"/>
</dbReference>
<dbReference type="InterPro" id="IPR036259">
    <property type="entry name" value="MFS_trans_sf"/>
</dbReference>
<keyword evidence="4" id="KW-0997">Cell inner membrane</keyword>
<comment type="caution">
    <text evidence="11">The sequence shown here is derived from an EMBL/GenBank/DDBJ whole genome shotgun (WGS) entry which is preliminary data.</text>
</comment>
<dbReference type="NCBIfam" id="NF007077">
    <property type="entry name" value="PRK09528.1"/>
    <property type="match status" value="1"/>
</dbReference>
<keyword evidence="12" id="KW-1185">Reference proteome</keyword>
<dbReference type="PRINTS" id="PR00174">
    <property type="entry name" value="LACYSMPORT"/>
</dbReference>
<evidence type="ECO:0000256" key="1">
    <source>
        <dbReference type="ARBA" id="ARBA00004429"/>
    </source>
</evidence>
<evidence type="ECO:0000256" key="3">
    <source>
        <dbReference type="ARBA" id="ARBA00022475"/>
    </source>
</evidence>
<feature type="transmembrane region" description="Helical" evidence="9">
    <location>
        <begin position="168"/>
        <end position="186"/>
    </location>
</feature>
<dbReference type="RefSeq" id="WP_301118648.1">
    <property type="nucleotide sequence ID" value="NZ_JAUHPX010000004.1"/>
</dbReference>
<reference evidence="11" key="1">
    <citation type="submission" date="2023-06" db="EMBL/GenBank/DDBJ databases">
        <title>Sysu t00039.</title>
        <authorList>
            <person name="Gao L."/>
            <person name="Fang B.-Z."/>
            <person name="Li W.-J."/>
        </authorList>
    </citation>
    <scope>NUCLEOTIDE SEQUENCE</scope>
    <source>
        <strain evidence="11">SYSU T00039</strain>
    </source>
</reference>
<evidence type="ECO:0000256" key="2">
    <source>
        <dbReference type="ARBA" id="ARBA00022448"/>
    </source>
</evidence>
<feature type="region of interest" description="Disordered" evidence="8">
    <location>
        <begin position="1"/>
        <end position="22"/>
    </location>
</feature>
<evidence type="ECO:0000259" key="10">
    <source>
        <dbReference type="PROSITE" id="PS50850"/>
    </source>
</evidence>
<dbReference type="GO" id="GO:0030395">
    <property type="term" value="F:lactose binding"/>
    <property type="evidence" value="ECO:0007669"/>
    <property type="project" value="TreeGrafter"/>
</dbReference>